<name>A0A420H8K2_9PEZI</name>
<comment type="caution">
    <text evidence="8">The sequence shown here is derived from an EMBL/GenBank/DDBJ whole genome shotgun (WGS) entry which is preliminary data.</text>
</comment>
<protein>
    <submittedName>
        <fullName evidence="8">Ribonucleases P/MRP protein subunit pop1</fullName>
    </submittedName>
</protein>
<dbReference type="EMBL" id="MCBQ01021611">
    <property type="protein sequence ID" value="RKF53757.1"/>
    <property type="molecule type" value="Genomic_DNA"/>
</dbReference>
<dbReference type="Pfam" id="PF08170">
    <property type="entry name" value="POPLD"/>
    <property type="match status" value="1"/>
</dbReference>
<evidence type="ECO:0000313" key="9">
    <source>
        <dbReference type="Proteomes" id="UP000283383"/>
    </source>
</evidence>
<evidence type="ECO:0000256" key="3">
    <source>
        <dbReference type="ARBA" id="ARBA00023242"/>
    </source>
</evidence>
<accession>A0A420H8K2</accession>
<reference evidence="8 9" key="1">
    <citation type="journal article" date="2018" name="BMC Genomics">
        <title>Comparative genome analyses reveal sequence features reflecting distinct modes of host-adaptation between dicot and monocot powdery mildew.</title>
        <authorList>
            <person name="Wu Y."/>
            <person name="Ma X."/>
            <person name="Pan Z."/>
            <person name="Kale S.D."/>
            <person name="Song Y."/>
            <person name="King H."/>
            <person name="Zhang Q."/>
            <person name="Presley C."/>
            <person name="Deng X."/>
            <person name="Wei C.I."/>
            <person name="Xiao S."/>
        </authorList>
    </citation>
    <scope>NUCLEOTIDE SEQUENCE [LARGE SCALE GENOMIC DNA]</scope>
    <source>
        <strain evidence="8">UMSG3</strain>
    </source>
</reference>
<feature type="domain" description="POP1 C-terminal" evidence="7">
    <location>
        <begin position="959"/>
        <end position="1139"/>
    </location>
</feature>
<feature type="compositionally biased region" description="Basic and acidic residues" evidence="4">
    <location>
        <begin position="181"/>
        <end position="201"/>
    </location>
</feature>
<feature type="compositionally biased region" description="Basic residues" evidence="4">
    <location>
        <begin position="356"/>
        <end position="373"/>
    </location>
</feature>
<evidence type="ECO:0000259" key="5">
    <source>
        <dbReference type="Pfam" id="PF06978"/>
    </source>
</evidence>
<dbReference type="GO" id="GO:0005655">
    <property type="term" value="C:nucleolar ribonuclease P complex"/>
    <property type="evidence" value="ECO:0007669"/>
    <property type="project" value="InterPro"/>
</dbReference>
<dbReference type="STRING" id="62708.A0A420H8K2"/>
<dbReference type="Proteomes" id="UP000283383">
    <property type="component" value="Unassembled WGS sequence"/>
</dbReference>
<comment type="subcellular location">
    <subcellularLocation>
        <location evidence="1">Nucleus</location>
    </subcellularLocation>
</comment>
<feature type="compositionally biased region" description="Basic and acidic residues" evidence="4">
    <location>
        <begin position="93"/>
        <end position="104"/>
    </location>
</feature>
<dbReference type="InterPro" id="IPR009723">
    <property type="entry name" value="Pop1_N"/>
</dbReference>
<dbReference type="Pfam" id="PF06978">
    <property type="entry name" value="POP1_N"/>
    <property type="match status" value="1"/>
</dbReference>
<feature type="region of interest" description="Disordered" evidence="4">
    <location>
        <begin position="339"/>
        <end position="456"/>
    </location>
</feature>
<feature type="domain" description="Pop1 N-terminal" evidence="5">
    <location>
        <begin position="322"/>
        <end position="524"/>
    </location>
</feature>
<evidence type="ECO:0000259" key="7">
    <source>
        <dbReference type="Pfam" id="PF22770"/>
    </source>
</evidence>
<organism evidence="8 9">
    <name type="scientific">Golovinomyces cichoracearum</name>
    <dbReference type="NCBI Taxonomy" id="62708"/>
    <lineage>
        <taxon>Eukaryota</taxon>
        <taxon>Fungi</taxon>
        <taxon>Dikarya</taxon>
        <taxon>Ascomycota</taxon>
        <taxon>Pezizomycotina</taxon>
        <taxon>Leotiomycetes</taxon>
        <taxon>Erysiphales</taxon>
        <taxon>Erysiphaceae</taxon>
        <taxon>Golovinomyces</taxon>
    </lineage>
</organism>
<sequence>MYFTTRPRKHAKLLPPLYSTSNGSSLTYCHTCGRIISTRCKNSSENSSTPVKYCSDRCRSNKPGYTDRLIEEAIVALLEGCDPNDMEKYWAGDEASKQARRDNNFPHVKKRERKKGDSRIIVYCGDIQALVFGHQRDPEKLNGKRGHSGSRCVVDFTDWRSVDMEDTSDHYEPSVTSSSENLKENEKIKREQGKKRAEEREMVRRAARRGVAFGFRIPDTGSPVRAKSMSHNGKKKQDKKEEHSNVIGKKSTVPENLSGPMIKYLPSGTKRPRNSTQISSAGAKHKGGKKDGKFVKKIDARTIVTQTAEAALKNGQLDVEAFLRSREFEIKALQNGMQKAKKNLSTKALQKVPRDMRRRTASHNVKRLPRRLQARAAKEMRDGNTPTVTANKRKPRSSRGHLRAETSKKLALLASKKRASKNFDGKSSGILTRAPRPKLRDNELNQPPKPKSKFRKRQIHKNWLPTHIWHAKRSKMTEPKHPLWKFAVPITPTDKSYRPTHRAGGVRGAIIWDMSYMSSICLEGSQSGLETFLKKVGLSESWLWEEKGLKWRDGKRSWNGWLSKCIRDKSRLICPSTIIWCPKESNSENDAAVKKPSKVSKRRVLVRIHPAAFLEVWTEFLRLSKAQHPMIHMQDLRFEIGSIDATGPGSTEALLGILFPYCQPGMSIQAHAKTFSSLAGLTNPATLPPGAILSFAIMDPRLRYPPRTVKLPASTDEESNHNLLKLLSEWPVDTSTNTNSIFDRDSRFKATQLPSQKSVNRRKGLAPPGSYPPITANDPPIPIVLIATRSNSSKSSQGTWTILAPWKCILPIWYGLVHYPLSSGGNPRFGGLQELRQIHFEHGEPFFPTDYLGTNSGLSWELDERQKRKSDWDKRPKGKRVEWGSLDLGNNRIGEIGQGWSCDFELLLNQQSTLDEKKCIVQEDQIGSQAPLLEFLQIRDFRNLLLNKSVSLPPLNTVTTIRITFVGRGVAKSCARIYRLPQPQTKPNFTSSNNSNPSISMLRDQWLSLMPHTSKSKKTLHLKPKNANEMKRIPIGTPLPERVRLLAESLLQESPIKYSDSKKHNGIDHPVVPDIDDVIGFITTGEYCLANGKGTAIGNILVCKILETFHHQKTNDQHTKSLCIIRNSGENFGRLATWEPV</sequence>
<feature type="region of interest" description="Disordered" evidence="4">
    <location>
        <begin position="752"/>
        <end position="773"/>
    </location>
</feature>
<evidence type="ECO:0000313" key="8">
    <source>
        <dbReference type="EMBL" id="RKF53757.1"/>
    </source>
</evidence>
<evidence type="ECO:0000259" key="6">
    <source>
        <dbReference type="Pfam" id="PF08170"/>
    </source>
</evidence>
<keyword evidence="9" id="KW-1185">Reference proteome</keyword>
<dbReference type="InterPro" id="IPR039182">
    <property type="entry name" value="Pop1"/>
</dbReference>
<feature type="region of interest" description="Disordered" evidence="4">
    <location>
        <begin position="215"/>
        <end position="290"/>
    </location>
</feature>
<evidence type="ECO:0000256" key="4">
    <source>
        <dbReference type="SAM" id="MobiDB-lite"/>
    </source>
</evidence>
<evidence type="ECO:0000256" key="2">
    <source>
        <dbReference type="ARBA" id="ARBA00022694"/>
    </source>
</evidence>
<proteinExistence type="predicted"/>
<dbReference type="GO" id="GO:0001682">
    <property type="term" value="P:tRNA 5'-leader removal"/>
    <property type="evidence" value="ECO:0007669"/>
    <property type="project" value="InterPro"/>
</dbReference>
<keyword evidence="2" id="KW-0819">tRNA processing</keyword>
<dbReference type="InterPro" id="IPR055079">
    <property type="entry name" value="POP1_C"/>
</dbReference>
<keyword evidence="3" id="KW-0539">Nucleus</keyword>
<feature type="compositionally biased region" description="Basic residues" evidence="4">
    <location>
        <begin position="391"/>
        <end position="401"/>
    </location>
</feature>
<feature type="region of interest" description="Disordered" evidence="4">
    <location>
        <begin position="93"/>
        <end position="112"/>
    </location>
</feature>
<evidence type="ECO:0000256" key="1">
    <source>
        <dbReference type="ARBA" id="ARBA00004123"/>
    </source>
</evidence>
<gene>
    <name evidence="8" type="ORF">GcM3_216002</name>
</gene>
<dbReference type="GO" id="GO:0000172">
    <property type="term" value="C:ribonuclease MRP complex"/>
    <property type="evidence" value="ECO:0007669"/>
    <property type="project" value="InterPro"/>
</dbReference>
<feature type="domain" description="POPLD" evidence="6">
    <location>
        <begin position="799"/>
        <end position="904"/>
    </location>
</feature>
<dbReference type="Pfam" id="PF22770">
    <property type="entry name" value="POP1_C"/>
    <property type="match status" value="1"/>
</dbReference>
<dbReference type="PANTHER" id="PTHR22731:SF3">
    <property type="entry name" value="RIBONUCLEASES P_MRP PROTEIN SUBUNIT POP1"/>
    <property type="match status" value="1"/>
</dbReference>
<dbReference type="InterPro" id="IPR012590">
    <property type="entry name" value="POPLD_dom"/>
</dbReference>
<dbReference type="PANTHER" id="PTHR22731">
    <property type="entry name" value="RIBONUCLEASES P/MRP PROTEIN SUBUNIT POP1"/>
    <property type="match status" value="1"/>
</dbReference>
<feature type="region of interest" description="Disordered" evidence="4">
    <location>
        <begin position="166"/>
        <end position="201"/>
    </location>
</feature>
<dbReference type="AlphaFoldDB" id="A0A420H8K2"/>